<evidence type="ECO:0000256" key="4">
    <source>
        <dbReference type="ARBA" id="ARBA00022525"/>
    </source>
</evidence>
<evidence type="ECO:0000256" key="3">
    <source>
        <dbReference type="ARBA" id="ARBA00022473"/>
    </source>
</evidence>
<dbReference type="OrthoDB" id="1937916at2759"/>
<gene>
    <name evidence="8" type="ORF">DEO72_LG3g2779</name>
</gene>
<keyword evidence="9" id="KW-1185">Reference proteome</keyword>
<dbReference type="Gramene" id="Vigun11g144700.1.v1.2">
    <property type="protein sequence ID" value="Vigun11g144700.1.v1.2"/>
    <property type="gene ID" value="Vigun11g144700.v1.2"/>
</dbReference>
<accession>A0A4D6LI44</accession>
<dbReference type="PANTHER" id="PTHR33109:SF3">
    <property type="entry name" value="EPIDERMAL PATTERNING FACTOR-LIKE PROTEIN"/>
    <property type="match status" value="1"/>
</dbReference>
<protein>
    <recommendedName>
        <fullName evidence="7">Epidermal patterning factor-like protein</fullName>
    </recommendedName>
</protein>
<feature type="chain" id="PRO_5027146805" description="Epidermal patterning factor-like protein" evidence="7">
    <location>
        <begin position="30"/>
        <end position="94"/>
    </location>
</feature>
<evidence type="ECO:0000313" key="9">
    <source>
        <dbReference type="Proteomes" id="UP000501690"/>
    </source>
</evidence>
<comment type="subcellular location">
    <subcellularLocation>
        <location evidence="1 7">Secreted</location>
    </subcellularLocation>
</comment>
<keyword evidence="4 7" id="KW-0964">Secreted</keyword>
<evidence type="ECO:0000256" key="6">
    <source>
        <dbReference type="ARBA" id="ARBA00023157"/>
    </source>
</evidence>
<evidence type="ECO:0000256" key="2">
    <source>
        <dbReference type="ARBA" id="ARBA00008127"/>
    </source>
</evidence>
<dbReference type="PANTHER" id="PTHR33109">
    <property type="entry name" value="EPIDERMAL PATTERNING FACTOR-LIKE PROTEIN 4"/>
    <property type="match status" value="1"/>
</dbReference>
<keyword evidence="3 7" id="KW-0217">Developmental protein</keyword>
<comment type="similarity">
    <text evidence="2 7">Belongs to the plant cysteine rich small secretory peptide family. Epidermal patterning factor subfamily.</text>
</comment>
<dbReference type="AlphaFoldDB" id="A0A4D6LI44"/>
<keyword evidence="6" id="KW-1015">Disulfide bond</keyword>
<proteinExistence type="inferred from homology"/>
<keyword evidence="5 7" id="KW-0732">Signal</keyword>
<dbReference type="GO" id="GO:0010052">
    <property type="term" value="P:guard cell differentiation"/>
    <property type="evidence" value="ECO:0007669"/>
    <property type="project" value="UniProtKB-UniRule"/>
</dbReference>
<dbReference type="GO" id="GO:0005576">
    <property type="term" value="C:extracellular region"/>
    <property type="evidence" value="ECO:0007669"/>
    <property type="project" value="UniProtKB-SubCell"/>
</dbReference>
<evidence type="ECO:0000313" key="8">
    <source>
        <dbReference type="EMBL" id="QCD88237.1"/>
    </source>
</evidence>
<evidence type="ECO:0000256" key="5">
    <source>
        <dbReference type="ARBA" id="ARBA00022729"/>
    </source>
</evidence>
<feature type="signal peptide" evidence="7">
    <location>
        <begin position="1"/>
        <end position="29"/>
    </location>
</feature>
<dbReference type="Proteomes" id="UP000501690">
    <property type="component" value="Linkage Group LG3"/>
</dbReference>
<comment type="function">
    <text evidence="7">Controls stomatal patterning.</text>
</comment>
<evidence type="ECO:0000256" key="7">
    <source>
        <dbReference type="RuleBase" id="RU367102"/>
    </source>
</evidence>
<dbReference type="Pfam" id="PF17181">
    <property type="entry name" value="EPF"/>
    <property type="match status" value="1"/>
</dbReference>
<reference evidence="8 9" key="1">
    <citation type="submission" date="2019-04" db="EMBL/GenBank/DDBJ databases">
        <title>An improved genome assembly and genetic linkage map for asparagus bean, Vigna unguiculata ssp. sesquipedialis.</title>
        <authorList>
            <person name="Xia Q."/>
            <person name="Zhang R."/>
            <person name="Dong Y."/>
        </authorList>
    </citation>
    <scope>NUCLEOTIDE SEQUENCE [LARGE SCALE GENOMIC DNA]</scope>
    <source>
        <tissue evidence="8">Leaf</tissue>
    </source>
</reference>
<organism evidence="8 9">
    <name type="scientific">Vigna unguiculata</name>
    <name type="common">Cowpea</name>
    <dbReference type="NCBI Taxonomy" id="3917"/>
    <lineage>
        <taxon>Eukaryota</taxon>
        <taxon>Viridiplantae</taxon>
        <taxon>Streptophyta</taxon>
        <taxon>Embryophyta</taxon>
        <taxon>Tracheophyta</taxon>
        <taxon>Spermatophyta</taxon>
        <taxon>Magnoliopsida</taxon>
        <taxon>eudicotyledons</taxon>
        <taxon>Gunneridae</taxon>
        <taxon>Pentapetalae</taxon>
        <taxon>rosids</taxon>
        <taxon>fabids</taxon>
        <taxon>Fabales</taxon>
        <taxon>Fabaceae</taxon>
        <taxon>Papilionoideae</taxon>
        <taxon>50 kb inversion clade</taxon>
        <taxon>NPAAA clade</taxon>
        <taxon>indigoferoid/millettioid clade</taxon>
        <taxon>Phaseoleae</taxon>
        <taxon>Vigna</taxon>
    </lineage>
</organism>
<name>A0A4D6LI44_VIGUN</name>
<sequence>MDSTAKQSRVCGNVFFLFLFCTLIFSSSAASTKDSEIAERSVALTGGARKLIGSRPPSCYSRCAYCTPCSPIVVNLSPDAAIWKCSCGGRVYDP</sequence>
<dbReference type="EMBL" id="CP039347">
    <property type="protein sequence ID" value="QCD88237.1"/>
    <property type="molecule type" value="Genomic_DNA"/>
</dbReference>
<dbReference type="InterPro" id="IPR039455">
    <property type="entry name" value="EPFL"/>
</dbReference>
<evidence type="ECO:0000256" key="1">
    <source>
        <dbReference type="ARBA" id="ARBA00004613"/>
    </source>
</evidence>